<dbReference type="Proteomes" id="UP001150062">
    <property type="component" value="Unassembled WGS sequence"/>
</dbReference>
<keyword evidence="2" id="KW-1185">Reference proteome</keyword>
<dbReference type="EMBL" id="JAOAOG010000166">
    <property type="protein sequence ID" value="KAJ6244198.1"/>
    <property type="molecule type" value="Genomic_DNA"/>
</dbReference>
<evidence type="ECO:0000313" key="1">
    <source>
        <dbReference type="EMBL" id="KAJ6244198.1"/>
    </source>
</evidence>
<name>A0ABQ8YI28_9EUKA</name>
<gene>
    <name evidence="1" type="ORF">M0813_21462</name>
</gene>
<organism evidence="1 2">
    <name type="scientific">Anaeramoeba flamelloides</name>
    <dbReference type="NCBI Taxonomy" id="1746091"/>
    <lineage>
        <taxon>Eukaryota</taxon>
        <taxon>Metamonada</taxon>
        <taxon>Anaeramoebidae</taxon>
        <taxon>Anaeramoeba</taxon>
    </lineage>
</organism>
<evidence type="ECO:0000313" key="2">
    <source>
        <dbReference type="Proteomes" id="UP001150062"/>
    </source>
</evidence>
<comment type="caution">
    <text evidence="1">The sequence shown here is derived from an EMBL/GenBank/DDBJ whole genome shotgun (WGS) entry which is preliminary data.</text>
</comment>
<protein>
    <submittedName>
        <fullName evidence="1">Uncharacterized protein</fullName>
    </submittedName>
</protein>
<proteinExistence type="predicted"/>
<accession>A0ABQ8YI28</accession>
<sequence>MNYSSKRNNGFLRKRKRIKINLFSNNLFDKTEDTVRRNRKREPNFQTQQRCDINRSQQNNSNNSLNDEKTSIFQQQNENILYICNPEIFRKQNFDFANPTNHPHAKSCVDTKNLKNPFVSKEQQFTILSSIEVDLHF</sequence>
<reference evidence="1" key="1">
    <citation type="submission" date="2022-08" db="EMBL/GenBank/DDBJ databases">
        <title>Novel sulfate-reducing endosymbionts in the free-living metamonad Anaeramoeba.</title>
        <authorList>
            <person name="Jerlstrom-Hultqvist J."/>
            <person name="Cepicka I."/>
            <person name="Gallot-Lavallee L."/>
            <person name="Salas-Leiva D."/>
            <person name="Curtis B.A."/>
            <person name="Zahonova K."/>
            <person name="Pipaliya S."/>
            <person name="Dacks J."/>
            <person name="Roger A.J."/>
        </authorList>
    </citation>
    <scope>NUCLEOTIDE SEQUENCE</scope>
    <source>
        <strain evidence="1">Schooner1</strain>
    </source>
</reference>